<keyword evidence="4" id="KW-0333">Golgi apparatus</keyword>
<dbReference type="GO" id="GO:0045489">
    <property type="term" value="P:pectin biosynthetic process"/>
    <property type="evidence" value="ECO:0007669"/>
    <property type="project" value="UniProtKB-UniPathway"/>
</dbReference>
<dbReference type="InterPro" id="IPR029044">
    <property type="entry name" value="Nucleotide-diphossugar_trans"/>
</dbReference>
<dbReference type="EnsemblPlants" id="OPUNC12G01290.1">
    <property type="protein sequence ID" value="OPUNC12G01290.1"/>
    <property type="gene ID" value="OPUNC12G01290"/>
</dbReference>
<dbReference type="PANTHER" id="PTHR32116:SF105">
    <property type="entry name" value="HEXOSYLTRANSFERASE"/>
    <property type="match status" value="1"/>
</dbReference>
<dbReference type="eggNOG" id="ENOG502QVSX">
    <property type="taxonomic scope" value="Eukaryota"/>
</dbReference>
<comment type="subcellular location">
    <subcellularLocation>
        <location evidence="4">Golgi apparatus membrane</location>
        <topology evidence="4">Single-pass type II membrane protein</topology>
    </subcellularLocation>
</comment>
<comment type="pathway">
    <text evidence="1 4">Glycan metabolism; pectin biosynthesis.</text>
</comment>
<dbReference type="HOGENOM" id="CLU_010770_4_0_1"/>
<organism evidence="5">
    <name type="scientific">Oryza punctata</name>
    <name type="common">Red rice</name>
    <dbReference type="NCBI Taxonomy" id="4537"/>
    <lineage>
        <taxon>Eukaryota</taxon>
        <taxon>Viridiplantae</taxon>
        <taxon>Streptophyta</taxon>
        <taxon>Embryophyta</taxon>
        <taxon>Tracheophyta</taxon>
        <taxon>Spermatophyta</taxon>
        <taxon>Magnoliopsida</taxon>
        <taxon>Liliopsida</taxon>
        <taxon>Poales</taxon>
        <taxon>Poaceae</taxon>
        <taxon>BOP clade</taxon>
        <taxon>Oryzoideae</taxon>
        <taxon>Oryzeae</taxon>
        <taxon>Oryzinae</taxon>
        <taxon>Oryza</taxon>
    </lineage>
</organism>
<evidence type="ECO:0000256" key="3">
    <source>
        <dbReference type="ARBA" id="ARBA00022676"/>
    </source>
</evidence>
<sequence length="454" mass="53170">MKDFIVKRLKDQLFVARAHYPSIAKLKNQEAFTRELKQNIQDIERMLSDTIADADLPPFFAKKLEKMERTIERAKSCEVSCTNVERKLRQLLDITEDEAYFHTRQSAFLYHLGVQTMPKTHHCLNMRLTVEYFKSTSIRTVQSNKQKLEDPTFHHYVIFSKNVLAVSTTINSTVMNSKDSGSIVFHLFTDSQNFYAMKHWFYRNTYLEATVHVTNIEDHQKLSKDVDSHDMKLLWPAEEFRVTFRNHSQSFQKQMKTDYISTFGHSHFLLPDLLPSLNRVVVLDDDLIVQRDLSSLWNLNMEGKVMGAIQFCEVRLGQLKAYTEEHNFDTNSCVWLSGLNVVELEKWRELHITSRYDQLLQKVQNDSVTAFPLKVLPVSLLVFQDLMYPLEDSWVQSGLAHDYGISQTDIRKSAALHYNGVMKPWLDLGIHDYKGYWKKYMTNGERFMIDCNIH</sequence>
<dbReference type="Gene3D" id="3.90.550.10">
    <property type="entry name" value="Spore Coat Polysaccharide Biosynthesis Protein SpsA, Chain A"/>
    <property type="match status" value="1"/>
</dbReference>
<keyword evidence="4" id="KW-0961">Cell wall biogenesis/degradation</keyword>
<evidence type="ECO:0000313" key="5">
    <source>
        <dbReference type="EnsemblPlants" id="OPUNC12G01290.1"/>
    </source>
</evidence>
<reference evidence="5" key="2">
    <citation type="submission" date="2018-05" db="EMBL/GenBank/DDBJ databases">
        <title>OpunRS2 (Oryza punctata Reference Sequence Version 2).</title>
        <authorList>
            <person name="Zhang J."/>
            <person name="Kudrna D."/>
            <person name="Lee S."/>
            <person name="Talag J."/>
            <person name="Welchert J."/>
            <person name="Wing R.A."/>
        </authorList>
    </citation>
    <scope>NUCLEOTIDE SEQUENCE [LARGE SCALE GENOMIC DNA]</scope>
</reference>
<dbReference type="InterPro" id="IPR002495">
    <property type="entry name" value="Glyco_trans_8"/>
</dbReference>
<dbReference type="PANTHER" id="PTHR32116">
    <property type="entry name" value="GALACTURONOSYLTRANSFERASE 4-RELATED"/>
    <property type="match status" value="1"/>
</dbReference>
<evidence type="ECO:0000313" key="6">
    <source>
        <dbReference type="Proteomes" id="UP000026962"/>
    </source>
</evidence>
<dbReference type="Proteomes" id="UP000026962">
    <property type="component" value="Chromosome 12"/>
</dbReference>
<dbReference type="Pfam" id="PF01501">
    <property type="entry name" value="Glyco_transf_8"/>
    <property type="match status" value="1"/>
</dbReference>
<dbReference type="AlphaFoldDB" id="A0A0E0MJ20"/>
<reference evidence="5" key="1">
    <citation type="submission" date="2015-04" db="UniProtKB">
        <authorList>
            <consortium name="EnsemblPlants"/>
        </authorList>
    </citation>
    <scope>IDENTIFICATION</scope>
</reference>
<keyword evidence="6" id="KW-1185">Reference proteome</keyword>
<name>A0A0E0MJ20_ORYPU</name>
<dbReference type="GO" id="GO:0000139">
    <property type="term" value="C:Golgi membrane"/>
    <property type="evidence" value="ECO:0007669"/>
    <property type="project" value="UniProtKB-SubCell"/>
</dbReference>
<comment type="similarity">
    <text evidence="2 4">Belongs to the glycosyltransferase 8 family.</text>
</comment>
<dbReference type="EC" id="2.4.1.-" evidence="4"/>
<proteinExistence type="inferred from homology"/>
<dbReference type="UniPathway" id="UPA00845"/>
<evidence type="ECO:0000256" key="2">
    <source>
        <dbReference type="ARBA" id="ARBA00006351"/>
    </source>
</evidence>
<dbReference type="Pfam" id="PF25557">
    <property type="entry name" value="GAUT_1"/>
    <property type="match status" value="1"/>
</dbReference>
<dbReference type="InterPro" id="IPR029993">
    <property type="entry name" value="GAUT"/>
</dbReference>
<keyword evidence="3 4" id="KW-0808">Transferase</keyword>
<dbReference type="GO" id="GO:0047262">
    <property type="term" value="F:polygalacturonate 4-alpha-galacturonosyltransferase activity"/>
    <property type="evidence" value="ECO:0007669"/>
    <property type="project" value="InterPro"/>
</dbReference>
<keyword evidence="3 4" id="KW-0328">Glycosyltransferase</keyword>
<dbReference type="CDD" id="cd06429">
    <property type="entry name" value="GT8_like_1"/>
    <property type="match status" value="1"/>
</dbReference>
<dbReference type="Gramene" id="OPUNC12G01290.1">
    <property type="protein sequence ID" value="OPUNC12G01290.1"/>
    <property type="gene ID" value="OPUNC12G01290"/>
</dbReference>
<dbReference type="OMA" id="DGAMKHK"/>
<protein>
    <recommendedName>
        <fullName evidence="4">Hexosyltransferase</fullName>
        <ecNumber evidence="4">2.4.1.-</ecNumber>
    </recommendedName>
</protein>
<dbReference type="STRING" id="4537.A0A0E0MJ20"/>
<evidence type="ECO:0000256" key="4">
    <source>
        <dbReference type="RuleBase" id="RU362027"/>
    </source>
</evidence>
<accession>A0A0E0MJ20</accession>
<dbReference type="SUPFAM" id="SSF53448">
    <property type="entry name" value="Nucleotide-diphospho-sugar transferases"/>
    <property type="match status" value="1"/>
</dbReference>
<evidence type="ECO:0000256" key="1">
    <source>
        <dbReference type="ARBA" id="ARBA00004877"/>
    </source>
</evidence>
<dbReference type="GO" id="GO:0071555">
    <property type="term" value="P:cell wall organization"/>
    <property type="evidence" value="ECO:0007669"/>
    <property type="project" value="UniProtKB-KW"/>
</dbReference>